<feature type="chain" id="PRO_5041256712" evidence="1">
    <location>
        <begin position="19"/>
        <end position="58"/>
    </location>
</feature>
<dbReference type="EMBL" id="OQ368601">
    <property type="protein sequence ID" value="WLF82721.1"/>
    <property type="molecule type" value="mRNA"/>
</dbReference>
<accession>A0AA49K9M7</accession>
<evidence type="ECO:0000313" key="2">
    <source>
        <dbReference type="EMBL" id="WLF82721.1"/>
    </source>
</evidence>
<dbReference type="AlphaFoldDB" id="A0AA49K9M7"/>
<organism evidence="2">
    <name type="scientific">Tityus melici</name>
    <dbReference type="NCBI Taxonomy" id="3026321"/>
    <lineage>
        <taxon>Eukaryota</taxon>
        <taxon>Metazoa</taxon>
        <taxon>Ecdysozoa</taxon>
        <taxon>Arthropoda</taxon>
        <taxon>Chelicerata</taxon>
        <taxon>Arachnida</taxon>
        <taxon>Scorpiones</taxon>
        <taxon>Buthida</taxon>
        <taxon>Buthoidea</taxon>
        <taxon>Buthidae</taxon>
        <taxon>Tityus</taxon>
    </lineage>
</organism>
<protein>
    <submittedName>
        <fullName evidence="2">KTx</fullName>
    </submittedName>
</protein>
<sequence>MHSSVFILLLFSLAVINPIFFDMKAEAGCMPQYCSMLCRGKVSQDYCLKHCKCIPRFI</sequence>
<evidence type="ECO:0000256" key="1">
    <source>
        <dbReference type="SAM" id="SignalP"/>
    </source>
</evidence>
<feature type="signal peptide" evidence="1">
    <location>
        <begin position="1"/>
        <end position="18"/>
    </location>
</feature>
<proteinExistence type="evidence at transcript level"/>
<name>A0AA49K9M7_9SCOR</name>
<keyword evidence="1" id="KW-0732">Signal</keyword>
<reference evidence="2" key="1">
    <citation type="submission" date="2023-01" db="EMBL/GenBank/DDBJ databases">
        <title>Tityus melici venom characterization: a new scorpion of medical importance.</title>
        <authorList>
            <person name="Kalapothakis Y."/>
            <person name="Miranda K."/>
            <person name="Aragao M."/>
            <person name="Larangote D."/>
            <person name="Braga-Pereira G."/>
            <person name="Noetzold M."/>
            <person name="Molina D."/>
            <person name="Langer R."/>
            <person name="Conceicao I.M."/>
            <person name="Guerra-Duarte C."/>
            <person name="Kalapothakis E."/>
            <person name="Chavez-Olortegui C."/>
            <person name="Borges A."/>
        </authorList>
    </citation>
    <scope>NUCLEOTIDE SEQUENCE</scope>
    <source>
        <strain evidence="2">Tme16</strain>
    </source>
</reference>